<evidence type="ECO:0000259" key="2">
    <source>
        <dbReference type="PROSITE" id="PS50042"/>
    </source>
</evidence>
<dbReference type="KEGG" id="nva:G3M78_01210"/>
<evidence type="ECO:0000313" key="3">
    <source>
        <dbReference type="EMBL" id="QPJ64096.1"/>
    </source>
</evidence>
<dbReference type="PANTHER" id="PTHR11635">
    <property type="entry name" value="CAMP-DEPENDENT PROTEIN KINASE REGULATORY CHAIN"/>
    <property type="match status" value="1"/>
</dbReference>
<dbReference type="GO" id="GO:0034236">
    <property type="term" value="F:protein kinase A catalytic subunit binding"/>
    <property type="evidence" value="ECO:0007669"/>
    <property type="project" value="TreeGrafter"/>
</dbReference>
<dbReference type="InterPro" id="IPR050503">
    <property type="entry name" value="cAMP-dep_PK_reg_su-like"/>
</dbReference>
<dbReference type="InterPro" id="IPR014710">
    <property type="entry name" value="RmlC-like_jellyroll"/>
</dbReference>
<dbReference type="GO" id="GO:0005952">
    <property type="term" value="C:cAMP-dependent protein kinase complex"/>
    <property type="evidence" value="ECO:0007669"/>
    <property type="project" value="InterPro"/>
</dbReference>
<keyword evidence="1" id="KW-0175">Coiled coil</keyword>
<dbReference type="SUPFAM" id="SSF51206">
    <property type="entry name" value="cAMP-binding domain-like"/>
    <property type="match status" value="1"/>
</dbReference>
<dbReference type="GO" id="GO:0004862">
    <property type="term" value="F:cAMP-dependent protein kinase inhibitor activity"/>
    <property type="evidence" value="ECO:0007669"/>
    <property type="project" value="TreeGrafter"/>
</dbReference>
<sequence length="149" mass="17158">MEFQLILSFIASLPFFKDFTGKEREALIQTQDLFLKFRADQLIIREGEIDDGLFIILKGVVQITKRNRPNKVLAQLRPGALFGEVTLISKRARTTNATAQGDVVVMKITQEMIEKLSVELQKKFHQQLVLQLVQRLEEMNEKLSQARND</sequence>
<dbReference type="InterPro" id="IPR018490">
    <property type="entry name" value="cNMP-bd_dom_sf"/>
</dbReference>
<dbReference type="Pfam" id="PF00027">
    <property type="entry name" value="cNMP_binding"/>
    <property type="match status" value="1"/>
</dbReference>
<dbReference type="PROSITE" id="PS50042">
    <property type="entry name" value="CNMP_BINDING_3"/>
    <property type="match status" value="1"/>
</dbReference>
<dbReference type="Proteomes" id="UP000594464">
    <property type="component" value="Chromosome"/>
</dbReference>
<protein>
    <submittedName>
        <fullName evidence="3">Cyclic nucleotide-binding domain-containing protein</fullName>
    </submittedName>
</protein>
<feature type="coiled-coil region" evidence="1">
    <location>
        <begin position="122"/>
        <end position="149"/>
    </location>
</feature>
<evidence type="ECO:0000256" key="1">
    <source>
        <dbReference type="SAM" id="Coils"/>
    </source>
</evidence>
<name>A0A7T0G2C7_9BACT</name>
<dbReference type="CDD" id="cd00038">
    <property type="entry name" value="CAP_ED"/>
    <property type="match status" value="1"/>
</dbReference>
<accession>A0A7T0G2C7</accession>
<dbReference type="EMBL" id="CP048620">
    <property type="protein sequence ID" value="QPJ64096.1"/>
    <property type="molecule type" value="Genomic_DNA"/>
</dbReference>
<dbReference type="SMART" id="SM00100">
    <property type="entry name" value="cNMP"/>
    <property type="match status" value="1"/>
</dbReference>
<dbReference type="GO" id="GO:0030552">
    <property type="term" value="F:cAMP binding"/>
    <property type="evidence" value="ECO:0007669"/>
    <property type="project" value="TreeGrafter"/>
</dbReference>
<gene>
    <name evidence="3" type="ORF">G3M78_01210</name>
</gene>
<proteinExistence type="predicted"/>
<dbReference type="Gene3D" id="2.60.120.10">
    <property type="entry name" value="Jelly Rolls"/>
    <property type="match status" value="1"/>
</dbReference>
<dbReference type="AlphaFoldDB" id="A0A7T0G2C7"/>
<dbReference type="InterPro" id="IPR000595">
    <property type="entry name" value="cNMP-bd_dom"/>
</dbReference>
<reference evidence="4" key="1">
    <citation type="submission" date="2020-02" db="EMBL/GenBank/DDBJ databases">
        <title>Genomic and physiological characterization of two novel Nitrospinaceae genera.</title>
        <authorList>
            <person name="Mueller A.J."/>
            <person name="Jung M.-Y."/>
            <person name="Strachan C.R."/>
            <person name="Herbold C.W."/>
            <person name="Kirkegaard R.H."/>
            <person name="Daims H."/>
        </authorList>
    </citation>
    <scope>NUCLEOTIDE SEQUENCE [LARGE SCALE GENOMIC DNA]</scope>
</reference>
<evidence type="ECO:0000313" key="4">
    <source>
        <dbReference type="Proteomes" id="UP000594464"/>
    </source>
</evidence>
<feature type="domain" description="Cyclic nucleotide-binding" evidence="2">
    <location>
        <begin position="15"/>
        <end position="116"/>
    </location>
</feature>
<dbReference type="GO" id="GO:0005829">
    <property type="term" value="C:cytosol"/>
    <property type="evidence" value="ECO:0007669"/>
    <property type="project" value="TreeGrafter"/>
</dbReference>
<dbReference type="PANTHER" id="PTHR11635:SF152">
    <property type="entry name" value="CAMP-DEPENDENT PROTEIN KINASE TYPE I REGULATORY SUBUNIT-RELATED"/>
    <property type="match status" value="1"/>
</dbReference>
<organism evidence="3 4">
    <name type="scientific">Candidatus Nitrohelix vancouverensis</name>
    <dbReference type="NCBI Taxonomy" id="2705534"/>
    <lineage>
        <taxon>Bacteria</taxon>
        <taxon>Pseudomonadati</taxon>
        <taxon>Nitrospinota/Tectimicrobiota group</taxon>
        <taxon>Nitrospinota</taxon>
        <taxon>Nitrospinia</taxon>
        <taxon>Nitrospinales</taxon>
        <taxon>Nitrospinaceae</taxon>
        <taxon>Candidatus Nitrohelix</taxon>
    </lineage>
</organism>